<name>A0ABS3SLI1_9CELL</name>
<evidence type="ECO:0000256" key="1">
    <source>
        <dbReference type="SAM" id="MobiDB-lite"/>
    </source>
</evidence>
<gene>
    <name evidence="3" type="ORF">J4035_18350</name>
</gene>
<protein>
    <submittedName>
        <fullName evidence="3">Uncharacterized protein</fullName>
    </submittedName>
</protein>
<proteinExistence type="predicted"/>
<feature type="signal peptide" evidence="2">
    <location>
        <begin position="1"/>
        <end position="36"/>
    </location>
</feature>
<evidence type="ECO:0000256" key="2">
    <source>
        <dbReference type="SAM" id="SignalP"/>
    </source>
</evidence>
<feature type="region of interest" description="Disordered" evidence="1">
    <location>
        <begin position="36"/>
        <end position="79"/>
    </location>
</feature>
<evidence type="ECO:0000313" key="4">
    <source>
        <dbReference type="Proteomes" id="UP000678317"/>
    </source>
</evidence>
<organism evidence="3 4">
    <name type="scientific">Cellulomonas fengjieae</name>
    <dbReference type="NCBI Taxonomy" id="2819978"/>
    <lineage>
        <taxon>Bacteria</taxon>
        <taxon>Bacillati</taxon>
        <taxon>Actinomycetota</taxon>
        <taxon>Actinomycetes</taxon>
        <taxon>Micrococcales</taxon>
        <taxon>Cellulomonadaceae</taxon>
        <taxon>Cellulomonas</taxon>
    </lineage>
</organism>
<sequence>MDRADQRDRRRHVLRRRPAVLGIAALIVLVPGVAQAGGRDEDPAPATPPAVTPVAAGEGVEVTVSQSGSTSSGRQFTSPSRSVRVLPSCWYGQGMTGFEYYEYWKPGGPARQAPTLDAFAAQGLLHKDFESHATDTEGHWYEAECRYDIPSDEATRYVLSHPAVWVGPTDTPPATEVVVDPEVLAQVASDAMDLPTGTIRWNPSLAGSGATVVGASTWLWVEDAPTTVTVRAEIPGTWAQVDAVLSGLEASAPAADTVHCPDAGTPWSEGATSTTCAITFLRSTANQPVKTGQSQRTTTLTARATWTASWTSSLDATPTPLPSQTLTATAEIPVAEVQSIVGR</sequence>
<keyword evidence="4" id="KW-1185">Reference proteome</keyword>
<feature type="compositionally biased region" description="Low complexity" evidence="1">
    <location>
        <begin position="52"/>
        <end position="73"/>
    </location>
</feature>
<dbReference type="RefSeq" id="WP_208290558.1">
    <property type="nucleotide sequence ID" value="NZ_JAGFBM010000010.1"/>
</dbReference>
<feature type="chain" id="PRO_5046309232" evidence="2">
    <location>
        <begin position="37"/>
        <end position="343"/>
    </location>
</feature>
<evidence type="ECO:0000313" key="3">
    <source>
        <dbReference type="EMBL" id="MBO3086610.1"/>
    </source>
</evidence>
<reference evidence="3 4" key="1">
    <citation type="submission" date="2021-03" db="EMBL/GenBank/DDBJ databases">
        <title>novel species in genus Cellulomonas.</title>
        <authorList>
            <person name="Zhang G."/>
        </authorList>
    </citation>
    <scope>NUCLEOTIDE SEQUENCE [LARGE SCALE GENOMIC DNA]</scope>
    <source>
        <strain evidence="4">zg-ZUI188</strain>
    </source>
</reference>
<accession>A0ABS3SLI1</accession>
<comment type="caution">
    <text evidence="3">The sequence shown here is derived from an EMBL/GenBank/DDBJ whole genome shotgun (WGS) entry which is preliminary data.</text>
</comment>
<keyword evidence="2" id="KW-0732">Signal</keyword>
<dbReference type="Proteomes" id="UP000678317">
    <property type="component" value="Unassembled WGS sequence"/>
</dbReference>
<dbReference type="EMBL" id="JAGFBM010000010">
    <property type="protein sequence ID" value="MBO3086610.1"/>
    <property type="molecule type" value="Genomic_DNA"/>
</dbReference>